<dbReference type="EMBL" id="JACHUQ010000035">
    <property type="protein sequence ID" value="MBZ7975240.1"/>
    <property type="molecule type" value="Genomic_DNA"/>
</dbReference>
<comment type="caution">
    <text evidence="1">The sequence shown here is derived from an EMBL/GenBank/DDBJ whole genome shotgun (WGS) entry which is preliminary data.</text>
</comment>
<reference evidence="1" key="1">
    <citation type="submission" date="2020-07" db="EMBL/GenBank/DDBJ databases">
        <title>Campylobacter molothri sp. nov. isolated from wild birds.</title>
        <authorList>
            <person name="Miller W.G."/>
            <person name="Chapman M.H."/>
            <person name="Yee E."/>
            <person name="Lopes B.S."/>
            <person name="Forbes K.J."/>
        </authorList>
    </citation>
    <scope>NUCLEOTIDE SEQUENCE</scope>
    <source>
        <strain evidence="1">RM9754</strain>
    </source>
</reference>
<name>A0ACC5W3K0_9BACT</name>
<accession>A0ACC5W3K0</accession>
<evidence type="ECO:0000313" key="1">
    <source>
        <dbReference type="EMBL" id="MBZ7975240.1"/>
    </source>
</evidence>
<gene>
    <name evidence="1" type="ORF">H2252_07650</name>
</gene>
<keyword evidence="1" id="KW-0808">Transferase</keyword>
<dbReference type="Proteomes" id="UP001319828">
    <property type="component" value="Unassembled WGS sequence"/>
</dbReference>
<organism evidence="1 2">
    <name type="scientific">Campylobacter molothri</name>
    <dbReference type="NCBI Taxonomy" id="1032242"/>
    <lineage>
        <taxon>Bacteria</taxon>
        <taxon>Pseudomonadati</taxon>
        <taxon>Campylobacterota</taxon>
        <taxon>Epsilonproteobacteria</taxon>
        <taxon>Campylobacterales</taxon>
        <taxon>Campylobacteraceae</taxon>
        <taxon>Campylobacter</taxon>
    </lineage>
</organism>
<protein>
    <submittedName>
        <fullName evidence="1">Formyl transferase</fullName>
    </submittedName>
</protein>
<sequence length="246" mass="28458">MQYKHIYILGTGKVLKMCQKIAEDFFNQKVIFISDAQLNLDNFFNQLKNCLIISANNFYIFKKQCVLNNTIINYHNALLPKHKGCNAHLWSIWEDDKESGISWHLIDENIDTGAILTQKTIKIEHDFTAFKLLQIQHKLAIDSFIETLKNLQNNKLKFQQNDGGGYHKKSELPNNGFLNLSWSKEKISRFLRAMDCGALSGLAKPKIKIFDNNLEILFYQINKFDLILNLSNNTILKITKDENANC</sequence>
<keyword evidence="2" id="KW-1185">Reference proteome</keyword>
<proteinExistence type="predicted"/>
<evidence type="ECO:0000313" key="2">
    <source>
        <dbReference type="Proteomes" id="UP001319828"/>
    </source>
</evidence>